<proteinExistence type="predicted"/>
<name>A0ABW6RRL7_9ACTN</name>
<gene>
    <name evidence="4" type="ORF">ACFYWW_31400</name>
</gene>
<protein>
    <submittedName>
        <fullName evidence="4">SpoIIE family protein phosphatase</fullName>
    </submittedName>
</protein>
<feature type="compositionally biased region" description="Pro residues" evidence="2">
    <location>
        <begin position="115"/>
        <end position="132"/>
    </location>
</feature>
<evidence type="ECO:0000313" key="4">
    <source>
        <dbReference type="EMBL" id="MFF3343159.1"/>
    </source>
</evidence>
<evidence type="ECO:0000313" key="5">
    <source>
        <dbReference type="Proteomes" id="UP001601976"/>
    </source>
</evidence>
<feature type="region of interest" description="Disordered" evidence="2">
    <location>
        <begin position="105"/>
        <end position="132"/>
    </location>
</feature>
<feature type="compositionally biased region" description="Low complexity" evidence="2">
    <location>
        <begin position="105"/>
        <end position="114"/>
    </location>
</feature>
<dbReference type="Gene3D" id="3.60.40.10">
    <property type="entry name" value="PPM-type phosphatase domain"/>
    <property type="match status" value="1"/>
</dbReference>
<dbReference type="InterPro" id="IPR052016">
    <property type="entry name" value="Bact_Sigma-Reg"/>
</dbReference>
<dbReference type="RefSeq" id="WP_387898602.1">
    <property type="nucleotide sequence ID" value="NZ_JBIAPK010000013.1"/>
</dbReference>
<dbReference type="Proteomes" id="UP001601976">
    <property type="component" value="Unassembled WGS sequence"/>
</dbReference>
<evidence type="ECO:0000256" key="1">
    <source>
        <dbReference type="ARBA" id="ARBA00022801"/>
    </source>
</evidence>
<dbReference type="InterPro" id="IPR001932">
    <property type="entry name" value="PPM-type_phosphatase-like_dom"/>
</dbReference>
<keyword evidence="1" id="KW-0378">Hydrolase</keyword>
<comment type="caution">
    <text evidence="4">The sequence shown here is derived from an EMBL/GenBank/DDBJ whole genome shotgun (WGS) entry which is preliminary data.</text>
</comment>
<dbReference type="InterPro" id="IPR036457">
    <property type="entry name" value="PPM-type-like_dom_sf"/>
</dbReference>
<evidence type="ECO:0000256" key="2">
    <source>
        <dbReference type="SAM" id="MobiDB-lite"/>
    </source>
</evidence>
<sequence>MQPGRPGEAFITPALLDIPDTAPAFHLVNCGHPPPLLLRDVRVTNIEVRVPAPPLGLTEFAAPTALAPETFPFAAGYVVLLYTDGAIEARGASVLAFYPLEERIAPSPTRTSSPPAEPAPQPASPHPPGAAR</sequence>
<organism evidence="4 5">
    <name type="scientific">Streptomyces flavidovirens</name>
    <dbReference type="NCBI Taxonomy" id="67298"/>
    <lineage>
        <taxon>Bacteria</taxon>
        <taxon>Bacillati</taxon>
        <taxon>Actinomycetota</taxon>
        <taxon>Actinomycetes</taxon>
        <taxon>Kitasatosporales</taxon>
        <taxon>Streptomycetaceae</taxon>
        <taxon>Streptomyces</taxon>
    </lineage>
</organism>
<accession>A0ABW6RRL7</accession>
<dbReference type="PANTHER" id="PTHR43156:SF2">
    <property type="entry name" value="STAGE II SPORULATION PROTEIN E"/>
    <property type="match status" value="1"/>
</dbReference>
<keyword evidence="5" id="KW-1185">Reference proteome</keyword>
<dbReference type="PANTHER" id="PTHR43156">
    <property type="entry name" value="STAGE II SPORULATION PROTEIN E-RELATED"/>
    <property type="match status" value="1"/>
</dbReference>
<dbReference type="EMBL" id="JBIAPK010000013">
    <property type="protein sequence ID" value="MFF3343159.1"/>
    <property type="molecule type" value="Genomic_DNA"/>
</dbReference>
<reference evidence="4 5" key="1">
    <citation type="submission" date="2024-10" db="EMBL/GenBank/DDBJ databases">
        <title>The Natural Products Discovery Center: Release of the First 8490 Sequenced Strains for Exploring Actinobacteria Biosynthetic Diversity.</title>
        <authorList>
            <person name="Kalkreuter E."/>
            <person name="Kautsar S.A."/>
            <person name="Yang D."/>
            <person name="Bader C.D."/>
            <person name="Teijaro C.N."/>
            <person name="Fluegel L."/>
            <person name="Davis C.M."/>
            <person name="Simpson J.R."/>
            <person name="Lauterbach L."/>
            <person name="Steele A.D."/>
            <person name="Gui C."/>
            <person name="Meng S."/>
            <person name="Li G."/>
            <person name="Viehrig K."/>
            <person name="Ye F."/>
            <person name="Su P."/>
            <person name="Kiefer A.F."/>
            <person name="Nichols A."/>
            <person name="Cepeda A.J."/>
            <person name="Yan W."/>
            <person name="Fan B."/>
            <person name="Jiang Y."/>
            <person name="Adhikari A."/>
            <person name="Zheng C.-J."/>
            <person name="Schuster L."/>
            <person name="Cowan T.M."/>
            <person name="Smanski M.J."/>
            <person name="Chevrette M.G."/>
            <person name="De Carvalho L.P.S."/>
            <person name="Shen B."/>
        </authorList>
    </citation>
    <scope>NUCLEOTIDE SEQUENCE [LARGE SCALE GENOMIC DNA]</scope>
    <source>
        <strain evidence="4 5">NPDC003029</strain>
    </source>
</reference>
<dbReference type="Pfam" id="PF07228">
    <property type="entry name" value="SpoIIE"/>
    <property type="match status" value="1"/>
</dbReference>
<evidence type="ECO:0000259" key="3">
    <source>
        <dbReference type="Pfam" id="PF07228"/>
    </source>
</evidence>
<feature type="domain" description="PPM-type phosphatase" evidence="3">
    <location>
        <begin position="7"/>
        <end position="118"/>
    </location>
</feature>